<dbReference type="EMBL" id="UGHX01000001">
    <property type="protein sequence ID" value="STP10322.1"/>
    <property type="molecule type" value="Genomic_DNA"/>
</dbReference>
<protein>
    <submittedName>
        <fullName evidence="3">Peptidoglycan binding domain-containingprotein</fullName>
    </submittedName>
</protein>
<gene>
    <name evidence="3" type="ORF">NCTC12219_00177</name>
    <name evidence="2" type="ORF">NCTC12221_00248</name>
</gene>
<evidence type="ECO:0000313" key="3">
    <source>
        <dbReference type="EMBL" id="STP10322.1"/>
    </source>
</evidence>
<dbReference type="AlphaFoldDB" id="A0A377JSW9"/>
<evidence type="ECO:0000313" key="2">
    <source>
        <dbReference type="EMBL" id="STP08829.1"/>
    </source>
</evidence>
<feature type="chain" id="PRO_5044586319" evidence="1">
    <location>
        <begin position="31"/>
        <end position="445"/>
    </location>
</feature>
<dbReference type="Proteomes" id="UP000255335">
    <property type="component" value="Unassembled WGS sequence"/>
</dbReference>
<accession>A0A377JSW9</accession>
<feature type="signal peptide" evidence="1">
    <location>
        <begin position="1"/>
        <end position="30"/>
    </location>
</feature>
<dbReference type="InterPro" id="IPR015943">
    <property type="entry name" value="WD40/YVTN_repeat-like_dom_sf"/>
</dbReference>
<dbReference type="PANTHER" id="PTHR47197">
    <property type="entry name" value="PROTEIN NIRF"/>
    <property type="match status" value="1"/>
</dbReference>
<keyword evidence="1" id="KW-0732">Signal</keyword>
<dbReference type="SUPFAM" id="SSF50969">
    <property type="entry name" value="YVTN repeat-like/Quinoprotein amine dehydrogenase"/>
    <property type="match status" value="1"/>
</dbReference>
<name>A0A377JSW9_9HELI</name>
<sequence>MFLFFFQYMRIQKVIFSAMFLLACLSHIYAKPTQNIQVIHPKIGTTATSQDEKITLTLIAKKQNYGGDAKTRESAIYSPKSVNIHPDGSKYYVNSLEGATTIVFDAKTNNKIATISHKITKAHDSLWSEDSGFYKFTHYPKNNHFTGKPVESTFTHNGKYLWVPYYRRSYDINAQDPSAVAIIDTQSNAIIRLMETGALPKMITTSPDGKSVAISHWGDNTVALIDVSSENPKEWKHTKRLVVDYVLPLNYPLDKSVDRDTGSGYALRGMAFSEDGKYLLVGCMGGGGGIAIIDLESGTYLGRMLGMMPNVRHLVVKNGYLYLSVNKDGYVQKAKMSDFIESFSQFSAKKKQAIFKNWQNAKVGAGARTIELSPDGEYIFVACNTASMVAVVESKSMKQILQIKADSFPVGLDVSKDGKFVYVTAQGKAKYGGGNAVDIYAVEYK</sequence>
<evidence type="ECO:0000313" key="4">
    <source>
        <dbReference type="Proteomes" id="UP000255103"/>
    </source>
</evidence>
<dbReference type="RefSeq" id="WP_258554119.1">
    <property type="nucleotide sequence ID" value="NZ_UGHX01000001.1"/>
</dbReference>
<dbReference type="InterPro" id="IPR011044">
    <property type="entry name" value="Quino_amine_DH_bsu"/>
</dbReference>
<reference evidence="4 5" key="1">
    <citation type="submission" date="2018-06" db="EMBL/GenBank/DDBJ databases">
        <authorList>
            <consortium name="Pathogen Informatics"/>
            <person name="Doyle S."/>
        </authorList>
    </citation>
    <scope>NUCLEOTIDE SEQUENCE [LARGE SCALE GENOMIC DNA]</scope>
    <source>
        <strain evidence="3 4">NCTC12219</strain>
        <strain evidence="2 5">NCTC12221</strain>
    </source>
</reference>
<dbReference type="SUPFAM" id="SSF51004">
    <property type="entry name" value="C-terminal (heme d1) domain of cytochrome cd1-nitrite reductase"/>
    <property type="match status" value="1"/>
</dbReference>
<evidence type="ECO:0000313" key="5">
    <source>
        <dbReference type="Proteomes" id="UP000255335"/>
    </source>
</evidence>
<dbReference type="InterPro" id="IPR011048">
    <property type="entry name" value="Haem_d1_sf"/>
</dbReference>
<dbReference type="PANTHER" id="PTHR47197:SF3">
    <property type="entry name" value="DIHYDRO-HEME D1 DEHYDROGENASE"/>
    <property type="match status" value="1"/>
</dbReference>
<proteinExistence type="predicted"/>
<evidence type="ECO:0000256" key="1">
    <source>
        <dbReference type="SAM" id="SignalP"/>
    </source>
</evidence>
<dbReference type="Gene3D" id="2.130.10.10">
    <property type="entry name" value="YVTN repeat-like/Quinoprotein amine dehydrogenase"/>
    <property type="match status" value="2"/>
</dbReference>
<organism evidence="3 4">
    <name type="scientific">Helicobacter cinaedi</name>
    <dbReference type="NCBI Taxonomy" id="213"/>
    <lineage>
        <taxon>Bacteria</taxon>
        <taxon>Pseudomonadati</taxon>
        <taxon>Campylobacterota</taxon>
        <taxon>Epsilonproteobacteria</taxon>
        <taxon>Campylobacterales</taxon>
        <taxon>Helicobacteraceae</taxon>
        <taxon>Helicobacter</taxon>
    </lineage>
</organism>
<dbReference type="EMBL" id="UGHZ01000001">
    <property type="protein sequence ID" value="STP08829.1"/>
    <property type="molecule type" value="Genomic_DNA"/>
</dbReference>
<dbReference type="InterPro" id="IPR051200">
    <property type="entry name" value="Host-pathogen_enzymatic-act"/>
</dbReference>
<dbReference type="Proteomes" id="UP000255103">
    <property type="component" value="Unassembled WGS sequence"/>
</dbReference>